<feature type="domain" description="HTH lysR-type" evidence="5">
    <location>
        <begin position="1"/>
        <end position="59"/>
    </location>
</feature>
<dbReference type="CDD" id="cd08422">
    <property type="entry name" value="PBP2_CrgA_like"/>
    <property type="match status" value="1"/>
</dbReference>
<evidence type="ECO:0000259" key="5">
    <source>
        <dbReference type="PROSITE" id="PS50931"/>
    </source>
</evidence>
<evidence type="ECO:0000256" key="2">
    <source>
        <dbReference type="ARBA" id="ARBA00023015"/>
    </source>
</evidence>
<comment type="caution">
    <text evidence="6">The sequence shown here is derived from an EMBL/GenBank/DDBJ whole genome shotgun (WGS) entry which is preliminary data.</text>
</comment>
<protein>
    <submittedName>
        <fullName evidence="6">LysR family transcriptional regulator</fullName>
    </submittedName>
</protein>
<evidence type="ECO:0000256" key="1">
    <source>
        <dbReference type="ARBA" id="ARBA00009437"/>
    </source>
</evidence>
<dbReference type="GO" id="GO:0003700">
    <property type="term" value="F:DNA-binding transcription factor activity"/>
    <property type="evidence" value="ECO:0007669"/>
    <property type="project" value="InterPro"/>
</dbReference>
<dbReference type="PANTHER" id="PTHR30537:SF5">
    <property type="entry name" value="HTH-TYPE TRANSCRIPTIONAL ACTIVATOR TTDR-RELATED"/>
    <property type="match status" value="1"/>
</dbReference>
<dbReference type="EMBL" id="WSFO01000022">
    <property type="protein sequence ID" value="KAE9625114.1"/>
    <property type="molecule type" value="Genomic_DNA"/>
</dbReference>
<dbReference type="AlphaFoldDB" id="A0A6A4RCV8"/>
<reference evidence="6 7" key="1">
    <citation type="submission" date="2019-12" db="EMBL/GenBank/DDBJ databases">
        <authorList>
            <person name="Zhang Y.-J."/>
        </authorList>
    </citation>
    <scope>NUCLEOTIDE SEQUENCE [LARGE SCALE GENOMIC DNA]</scope>
    <source>
        <strain evidence="6 7">H18S-6</strain>
    </source>
</reference>
<sequence length="296" mass="32547">MDASAQMLVFVKVVEMGSISAASRASGQTPSAVSKQIGHLEDRVGRRLLHRTKAGVSVTEDGREYYEKCRSMADRFLEAEDHFSAFNSRPMGTIRVASSVVFGKSQLISVLPDFLDLYREITVSLELTDRQVDLEEEGLDVAINFAEQLTNPNVIAKKIMKNERILCASPGFIERHGSPKSFSDLSKFNCLRMSNVIGRNAWHAKLGGVSHTVDATGNFVGNSADAVYKAALAGLGIARLSNYLVAERIAAGDLVRLIPEYTQTNADIAVIFANKRNLAPKIRVFVDFLADRFHSH</sequence>
<accession>A0A6A4RCV8</accession>
<gene>
    <name evidence="6" type="ORF">GP644_22850</name>
</gene>
<organism evidence="6 7">
    <name type="scientific">Parasedimentitalea maritima</name>
    <dbReference type="NCBI Taxonomy" id="2578117"/>
    <lineage>
        <taxon>Bacteria</taxon>
        <taxon>Pseudomonadati</taxon>
        <taxon>Pseudomonadota</taxon>
        <taxon>Alphaproteobacteria</taxon>
        <taxon>Rhodobacterales</taxon>
        <taxon>Paracoccaceae</taxon>
        <taxon>Parasedimentitalea</taxon>
    </lineage>
</organism>
<evidence type="ECO:0000256" key="4">
    <source>
        <dbReference type="ARBA" id="ARBA00023163"/>
    </source>
</evidence>
<name>A0A6A4RCV8_9RHOB</name>
<evidence type="ECO:0000256" key="3">
    <source>
        <dbReference type="ARBA" id="ARBA00023125"/>
    </source>
</evidence>
<evidence type="ECO:0000313" key="7">
    <source>
        <dbReference type="Proteomes" id="UP000441586"/>
    </source>
</evidence>
<dbReference type="Pfam" id="PF00126">
    <property type="entry name" value="HTH_1"/>
    <property type="match status" value="1"/>
</dbReference>
<dbReference type="InterPro" id="IPR005119">
    <property type="entry name" value="LysR_subst-bd"/>
</dbReference>
<dbReference type="GO" id="GO:0003677">
    <property type="term" value="F:DNA binding"/>
    <property type="evidence" value="ECO:0007669"/>
    <property type="project" value="UniProtKB-KW"/>
</dbReference>
<dbReference type="Gene3D" id="1.10.10.10">
    <property type="entry name" value="Winged helix-like DNA-binding domain superfamily/Winged helix DNA-binding domain"/>
    <property type="match status" value="1"/>
</dbReference>
<dbReference type="SUPFAM" id="SSF53850">
    <property type="entry name" value="Periplasmic binding protein-like II"/>
    <property type="match status" value="1"/>
</dbReference>
<dbReference type="Pfam" id="PF03466">
    <property type="entry name" value="LysR_substrate"/>
    <property type="match status" value="1"/>
</dbReference>
<dbReference type="InterPro" id="IPR000847">
    <property type="entry name" value="LysR_HTH_N"/>
</dbReference>
<comment type="similarity">
    <text evidence="1">Belongs to the LysR transcriptional regulatory family.</text>
</comment>
<keyword evidence="3" id="KW-0238">DNA-binding</keyword>
<dbReference type="SUPFAM" id="SSF46785">
    <property type="entry name" value="Winged helix' DNA-binding domain"/>
    <property type="match status" value="1"/>
</dbReference>
<dbReference type="FunFam" id="1.10.10.10:FF:000001">
    <property type="entry name" value="LysR family transcriptional regulator"/>
    <property type="match status" value="1"/>
</dbReference>
<dbReference type="Gene3D" id="3.40.190.290">
    <property type="match status" value="1"/>
</dbReference>
<dbReference type="InterPro" id="IPR036390">
    <property type="entry name" value="WH_DNA-bd_sf"/>
</dbReference>
<dbReference type="InterPro" id="IPR058163">
    <property type="entry name" value="LysR-type_TF_proteobact-type"/>
</dbReference>
<evidence type="ECO:0000313" key="6">
    <source>
        <dbReference type="EMBL" id="KAE9625114.1"/>
    </source>
</evidence>
<dbReference type="Proteomes" id="UP000441586">
    <property type="component" value="Unassembled WGS sequence"/>
</dbReference>
<dbReference type="PANTHER" id="PTHR30537">
    <property type="entry name" value="HTH-TYPE TRANSCRIPTIONAL REGULATOR"/>
    <property type="match status" value="1"/>
</dbReference>
<dbReference type="PROSITE" id="PS50931">
    <property type="entry name" value="HTH_LYSR"/>
    <property type="match status" value="1"/>
</dbReference>
<dbReference type="InterPro" id="IPR036388">
    <property type="entry name" value="WH-like_DNA-bd_sf"/>
</dbReference>
<keyword evidence="4" id="KW-0804">Transcription</keyword>
<keyword evidence="2" id="KW-0805">Transcription regulation</keyword>
<proteinExistence type="inferred from homology"/>